<dbReference type="Pfam" id="PF10547">
    <property type="entry name" value="P22_AR_N"/>
    <property type="match status" value="1"/>
</dbReference>
<dbReference type="RefSeq" id="WP_003858050.1">
    <property type="nucleotide sequence ID" value="NZ_JAAOYN010000001.1"/>
</dbReference>
<evidence type="ECO:0000259" key="1">
    <source>
        <dbReference type="Pfam" id="PF10547"/>
    </source>
</evidence>
<proteinExistence type="predicted"/>
<evidence type="ECO:0000313" key="3">
    <source>
        <dbReference type="Proteomes" id="UP000186091"/>
    </source>
</evidence>
<dbReference type="AlphaFoldDB" id="A0AB36I7G7"/>
<dbReference type="InterPro" id="IPR018875">
    <property type="entry name" value="Antirepressor_Ant_N"/>
</dbReference>
<name>A0AB36I7G7_CORGT</name>
<organism evidence="2 3">
    <name type="scientific">Corynebacterium glutamicum</name>
    <name type="common">Brevibacterium saccharolyticum</name>
    <dbReference type="NCBI Taxonomy" id="1718"/>
    <lineage>
        <taxon>Bacteria</taxon>
        <taxon>Bacillati</taxon>
        <taxon>Actinomycetota</taxon>
        <taxon>Actinomycetes</taxon>
        <taxon>Mycobacteriales</taxon>
        <taxon>Corynebacteriaceae</taxon>
        <taxon>Corynebacterium</taxon>
    </lineage>
</organism>
<gene>
    <name evidence="2" type="ORF">AUP69_14670</name>
</gene>
<feature type="domain" description="Antirepressor protein ant N-terminal" evidence="1">
    <location>
        <begin position="54"/>
        <end position="151"/>
    </location>
</feature>
<evidence type="ECO:0000313" key="2">
    <source>
        <dbReference type="EMBL" id="OKX76943.1"/>
    </source>
</evidence>
<dbReference type="EMBL" id="LOQT01000032">
    <property type="protein sequence ID" value="OKX76943.1"/>
    <property type="molecule type" value="Genomic_DNA"/>
</dbReference>
<dbReference type="PRINTS" id="PR01994">
    <property type="entry name" value="ANTIREPRESSR"/>
</dbReference>
<accession>A0AB36I7G7</accession>
<reference evidence="2 3" key="1">
    <citation type="submission" date="2015-12" db="EMBL/GenBank/DDBJ databases">
        <title>Genome sequence of Corynebacterium AS 1.542.</title>
        <authorList>
            <person name="Yang J."/>
            <person name="Yang S."/>
        </authorList>
    </citation>
    <scope>NUCLEOTIDE SEQUENCE [LARGE SCALE GENOMIC DNA]</scope>
    <source>
        <strain evidence="2 3">AS 1.542</strain>
    </source>
</reference>
<sequence length="196" mass="21682">MQAISDEFYDSIMSEPAEVVSDNPNNVIDRELEDVAIENDLPVISNGPVRIHVIPFHRESVQSVEIDGTPYVVFRPLVEAIGLDYPTQFTKLKKKSWATIGVLPSVGSNGSYRNMLAINLKTLTMWLATIDEDRVNEVSRPLVVAYQNEVASHRVVLHHKNSHQPSGGREPAAGHLRGHLTVEAAAGTHQNGRRFG</sequence>
<protein>
    <submittedName>
        <fullName evidence="2">Phage antirepressor</fullName>
    </submittedName>
</protein>
<dbReference type="Proteomes" id="UP000186091">
    <property type="component" value="Unassembled WGS sequence"/>
</dbReference>
<comment type="caution">
    <text evidence="2">The sequence shown here is derived from an EMBL/GenBank/DDBJ whole genome shotgun (WGS) entry which is preliminary data.</text>
</comment>